<evidence type="ECO:0000259" key="1">
    <source>
        <dbReference type="PROSITE" id="PS50097"/>
    </source>
</evidence>
<proteinExistence type="predicted"/>
<organism evidence="2 3">
    <name type="scientific">Stemphylium lycopersici</name>
    <name type="common">Tomato gray leaf spot disease fungus</name>
    <name type="synonym">Thyrospora lycopersici</name>
    <dbReference type="NCBI Taxonomy" id="183478"/>
    <lineage>
        <taxon>Eukaryota</taxon>
        <taxon>Fungi</taxon>
        <taxon>Dikarya</taxon>
        <taxon>Ascomycota</taxon>
        <taxon>Pezizomycotina</taxon>
        <taxon>Dothideomycetes</taxon>
        <taxon>Pleosporomycetidae</taxon>
        <taxon>Pleosporales</taxon>
        <taxon>Pleosporineae</taxon>
        <taxon>Pleosporaceae</taxon>
        <taxon>Stemphylium</taxon>
    </lineage>
</organism>
<comment type="caution">
    <text evidence="2">The sequence shown here is derived from an EMBL/GenBank/DDBJ whole genome shotgun (WGS) entry which is preliminary data.</text>
</comment>
<dbReference type="SUPFAM" id="SSF54695">
    <property type="entry name" value="POZ domain"/>
    <property type="match status" value="1"/>
</dbReference>
<sequence length="238" mass="27438">MLSVARGKVVAIAVGPQKKLYYIHKDLICHHSEYFRTAYSGRWKDSDEGVALEDVEVEVFNIFVHWLYAQDLPRNMASVPRIAEVNVSLVSPRRKPASYSDWCPLMLKSSAFGNRFLAREFQRLTHNMFVDGHFMDDYDEYTVSNYKDIIWAFDNLAADNTILSLMVDLQCLEWGEKYDNAEERLLWPQLPHEFLLRVMRKHDIASEFATGAHPGHGVHISLVNCKGMGSYLLRPPTK</sequence>
<dbReference type="PANTHER" id="PTHR47843">
    <property type="entry name" value="BTB DOMAIN-CONTAINING PROTEIN-RELATED"/>
    <property type="match status" value="1"/>
</dbReference>
<dbReference type="STRING" id="183478.A0A364MT16"/>
<reference evidence="3" key="1">
    <citation type="submission" date="2018-05" db="EMBL/GenBank/DDBJ databases">
        <title>Draft genome sequence of Stemphylium lycopersici strain CIDEFI 213.</title>
        <authorList>
            <person name="Medina R."/>
            <person name="Franco M.E.E."/>
            <person name="Lucentini C.G."/>
            <person name="Saparrat M.C.N."/>
            <person name="Balatti P.A."/>
        </authorList>
    </citation>
    <scope>NUCLEOTIDE SEQUENCE [LARGE SCALE GENOMIC DNA]</scope>
    <source>
        <strain evidence="3">CIDEFI 213</strain>
    </source>
</reference>
<dbReference type="InterPro" id="IPR000210">
    <property type="entry name" value="BTB/POZ_dom"/>
</dbReference>
<dbReference type="AlphaFoldDB" id="A0A364MT16"/>
<accession>A0A364MT16</accession>
<gene>
    <name evidence="2" type="ORF">DDE83_008564</name>
</gene>
<keyword evidence="3" id="KW-1185">Reference proteome</keyword>
<dbReference type="EMBL" id="QGDH01000214">
    <property type="protein sequence ID" value="RAR02467.1"/>
    <property type="molecule type" value="Genomic_DNA"/>
</dbReference>
<protein>
    <recommendedName>
        <fullName evidence="1">BTB domain-containing protein</fullName>
    </recommendedName>
</protein>
<evidence type="ECO:0000313" key="3">
    <source>
        <dbReference type="Proteomes" id="UP000249619"/>
    </source>
</evidence>
<name>A0A364MT16_STELY</name>
<dbReference type="InterPro" id="IPR011333">
    <property type="entry name" value="SKP1/BTB/POZ_sf"/>
</dbReference>
<feature type="domain" description="BTB" evidence="1">
    <location>
        <begin position="8"/>
        <end position="76"/>
    </location>
</feature>
<dbReference type="PROSITE" id="PS50097">
    <property type="entry name" value="BTB"/>
    <property type="match status" value="1"/>
</dbReference>
<evidence type="ECO:0000313" key="2">
    <source>
        <dbReference type="EMBL" id="RAR02467.1"/>
    </source>
</evidence>
<dbReference type="Pfam" id="PF00651">
    <property type="entry name" value="BTB"/>
    <property type="match status" value="1"/>
</dbReference>
<dbReference type="Proteomes" id="UP000249619">
    <property type="component" value="Unassembled WGS sequence"/>
</dbReference>
<dbReference type="PANTHER" id="PTHR47843:SF2">
    <property type="entry name" value="BTB DOMAIN-CONTAINING PROTEIN"/>
    <property type="match status" value="1"/>
</dbReference>
<dbReference type="Gene3D" id="3.30.710.10">
    <property type="entry name" value="Potassium Channel Kv1.1, Chain A"/>
    <property type="match status" value="1"/>
</dbReference>
<dbReference type="CDD" id="cd18186">
    <property type="entry name" value="BTB_POZ_ZBTB_KLHL-like"/>
    <property type="match status" value="1"/>
</dbReference>